<keyword evidence="4" id="KW-1185">Reference proteome</keyword>
<dbReference type="Proteomes" id="UP000789390">
    <property type="component" value="Unassembled WGS sequence"/>
</dbReference>
<evidence type="ECO:0000256" key="1">
    <source>
        <dbReference type="SAM" id="SignalP"/>
    </source>
</evidence>
<feature type="signal peptide" evidence="1">
    <location>
        <begin position="1"/>
        <end position="32"/>
    </location>
</feature>
<reference evidence="3" key="1">
    <citation type="submission" date="2021-11" db="EMBL/GenBank/DDBJ databases">
        <authorList>
            <person name="Schell T."/>
        </authorList>
    </citation>
    <scope>NUCLEOTIDE SEQUENCE</scope>
    <source>
        <strain evidence="3">M5</strain>
    </source>
</reference>
<dbReference type="InterPro" id="IPR002861">
    <property type="entry name" value="Reeler_dom"/>
</dbReference>
<dbReference type="CDD" id="cd08544">
    <property type="entry name" value="Reeler"/>
    <property type="match status" value="1"/>
</dbReference>
<accession>A0A8J2RAT1</accession>
<evidence type="ECO:0000259" key="2">
    <source>
        <dbReference type="PROSITE" id="PS51019"/>
    </source>
</evidence>
<proteinExistence type="predicted"/>
<dbReference type="PROSITE" id="PS51019">
    <property type="entry name" value="REELIN"/>
    <property type="match status" value="1"/>
</dbReference>
<feature type="domain" description="Reelin" evidence="2">
    <location>
        <begin position="27"/>
        <end position="195"/>
    </location>
</feature>
<protein>
    <recommendedName>
        <fullName evidence="2">Reelin domain-containing protein</fullName>
    </recommendedName>
</protein>
<dbReference type="AlphaFoldDB" id="A0A8J2RAT1"/>
<comment type="caution">
    <text evidence="3">The sequence shown here is derived from an EMBL/GenBank/DDBJ whole genome shotgun (WGS) entry which is preliminary data.</text>
</comment>
<dbReference type="OrthoDB" id="6418377at2759"/>
<dbReference type="Gene3D" id="2.60.40.4060">
    <property type="entry name" value="Reeler domain"/>
    <property type="match status" value="1"/>
</dbReference>
<name>A0A8J2RAT1_9CRUS</name>
<dbReference type="GO" id="GO:0016020">
    <property type="term" value="C:membrane"/>
    <property type="evidence" value="ECO:0007669"/>
    <property type="project" value="TreeGrafter"/>
</dbReference>
<gene>
    <name evidence="3" type="ORF">DGAL_LOCUS2592</name>
</gene>
<keyword evidence="1" id="KW-0732">Signal</keyword>
<dbReference type="PANTHER" id="PTHR45828">
    <property type="entry name" value="CYTOCHROME B561/FERRIC REDUCTASE TRANSMEMBRANE"/>
    <property type="match status" value="1"/>
</dbReference>
<dbReference type="EMBL" id="CAKKLH010000035">
    <property type="protein sequence ID" value="CAH0100362.1"/>
    <property type="molecule type" value="Genomic_DNA"/>
</dbReference>
<dbReference type="PANTHER" id="PTHR45828:SF36">
    <property type="entry name" value="REELIN DOMAIN-CONTAINING PROTEIN"/>
    <property type="match status" value="1"/>
</dbReference>
<sequence>MSHHRASSFISASAFVSALWILILAPVDQIHGTPSGAPIAACESMTPGHGYDVQNTTSPFKTEIPAGMTAYMDDPVHLELRSLTAGNFFKGFLIMAFDANDVSATPKPIGTFKLIPGSDGQLMDCSGKVSNAVTHTNNVIKDLVRIDWQPPMYYMGTAIFRTTFVQDVSTYWVKTESITVTFVMPDGSTHDPMMPMRADKMRFLLN</sequence>
<feature type="chain" id="PRO_5035304269" description="Reelin domain-containing protein" evidence="1">
    <location>
        <begin position="33"/>
        <end position="206"/>
    </location>
</feature>
<evidence type="ECO:0000313" key="3">
    <source>
        <dbReference type="EMBL" id="CAH0100362.1"/>
    </source>
</evidence>
<dbReference type="InterPro" id="IPR051237">
    <property type="entry name" value="Ferric-chelate_Red/DefProt"/>
</dbReference>
<organism evidence="3 4">
    <name type="scientific">Daphnia galeata</name>
    <dbReference type="NCBI Taxonomy" id="27404"/>
    <lineage>
        <taxon>Eukaryota</taxon>
        <taxon>Metazoa</taxon>
        <taxon>Ecdysozoa</taxon>
        <taxon>Arthropoda</taxon>
        <taxon>Crustacea</taxon>
        <taxon>Branchiopoda</taxon>
        <taxon>Diplostraca</taxon>
        <taxon>Cladocera</taxon>
        <taxon>Anomopoda</taxon>
        <taxon>Daphniidae</taxon>
        <taxon>Daphnia</taxon>
    </lineage>
</organism>
<dbReference type="InterPro" id="IPR042307">
    <property type="entry name" value="Reeler_sf"/>
</dbReference>
<evidence type="ECO:0000313" key="4">
    <source>
        <dbReference type="Proteomes" id="UP000789390"/>
    </source>
</evidence>
<dbReference type="Pfam" id="PF02014">
    <property type="entry name" value="Reeler"/>
    <property type="match status" value="1"/>
</dbReference>